<keyword evidence="12" id="KW-1185">Reference proteome</keyword>
<dbReference type="GO" id="GO:0009675">
    <property type="term" value="F:high-affinity sulfate:proton symporter activity"/>
    <property type="evidence" value="ECO:0007669"/>
    <property type="project" value="TreeGrafter"/>
</dbReference>
<dbReference type="EMBL" id="SKFH01000001">
    <property type="protein sequence ID" value="TCZ74947.1"/>
    <property type="molecule type" value="Genomic_DNA"/>
</dbReference>
<feature type="transmembrane region" description="Helical" evidence="10">
    <location>
        <begin position="73"/>
        <end position="91"/>
    </location>
</feature>
<feature type="transmembrane region" description="Helical" evidence="10">
    <location>
        <begin position="152"/>
        <end position="178"/>
    </location>
</feature>
<dbReference type="GO" id="GO:0000103">
    <property type="term" value="P:sulfate assimilation"/>
    <property type="evidence" value="ECO:0007669"/>
    <property type="project" value="TreeGrafter"/>
</dbReference>
<dbReference type="AlphaFoldDB" id="A0A4R4E794"/>
<evidence type="ECO:0000256" key="1">
    <source>
        <dbReference type="ARBA" id="ARBA00004141"/>
    </source>
</evidence>
<evidence type="ECO:0000256" key="10">
    <source>
        <dbReference type="SAM" id="Phobius"/>
    </source>
</evidence>
<keyword evidence="2" id="KW-0813">Transport</keyword>
<accession>A0A4R4E794</accession>
<keyword evidence="7 10" id="KW-1133">Transmembrane helix</keyword>
<evidence type="ECO:0000256" key="8">
    <source>
        <dbReference type="ARBA" id="ARBA00023032"/>
    </source>
</evidence>
<dbReference type="InterPro" id="IPR059112">
    <property type="entry name" value="CysZ/EI24"/>
</dbReference>
<keyword evidence="5" id="KW-0028">Amino-acid biosynthesis</keyword>
<dbReference type="PANTHER" id="PTHR37468:SF1">
    <property type="entry name" value="SULFATE TRANSPORTER CYSZ"/>
    <property type="match status" value="1"/>
</dbReference>
<evidence type="ECO:0000256" key="5">
    <source>
        <dbReference type="ARBA" id="ARBA00022605"/>
    </source>
</evidence>
<sequence>MLKELIIAIQSFVEAHAFIRRERLWRWILVPGIIYTLLFLVGGYFFLHSFESAYEWFSLKTGLAAWVRKDRSGLLGALFVFAGIFLWLLAFVLYFSFFKYFFLIVGSPVFAYLSEKTEAILEGKDFPFSLSQLLHDVARGIRIALRNGLWQTVYMVALFLISLIPVAGWIAPLIALFVECYYYGFSMLDYSLERARMSAPESIDYIGRHKGLAIGNGMLFYGMHLVPVLGWVLAPAYSVIAATLSLHKIKKA</sequence>
<evidence type="ECO:0000256" key="9">
    <source>
        <dbReference type="ARBA" id="ARBA00023136"/>
    </source>
</evidence>
<evidence type="ECO:0000256" key="6">
    <source>
        <dbReference type="ARBA" id="ARBA00022692"/>
    </source>
</evidence>
<comment type="subcellular location">
    <subcellularLocation>
        <location evidence="1">Membrane</location>
        <topology evidence="1">Multi-pass membrane protein</topology>
    </subcellularLocation>
</comment>
<keyword evidence="3" id="KW-1003">Cell membrane</keyword>
<evidence type="ECO:0000256" key="7">
    <source>
        <dbReference type="ARBA" id="ARBA00022989"/>
    </source>
</evidence>
<evidence type="ECO:0008006" key="13">
    <source>
        <dbReference type="Google" id="ProtNLM"/>
    </source>
</evidence>
<gene>
    <name evidence="11" type="ORF">E0486_01175</name>
</gene>
<protein>
    <recommendedName>
        <fullName evidence="13">EI24 domain-containing protein</fullName>
    </recommendedName>
</protein>
<dbReference type="InterPro" id="IPR050480">
    <property type="entry name" value="CysZ-like"/>
</dbReference>
<keyword evidence="9 10" id="KW-0472">Membrane</keyword>
<dbReference type="Pfam" id="PF07264">
    <property type="entry name" value="EI24"/>
    <property type="match status" value="1"/>
</dbReference>
<dbReference type="GO" id="GO:0019344">
    <property type="term" value="P:cysteine biosynthetic process"/>
    <property type="evidence" value="ECO:0007669"/>
    <property type="project" value="TreeGrafter"/>
</dbReference>
<dbReference type="RefSeq" id="WP_131850302.1">
    <property type="nucleotide sequence ID" value="NZ_SKFH01000001.1"/>
</dbReference>
<dbReference type="OrthoDB" id="9787566at2"/>
<evidence type="ECO:0000256" key="4">
    <source>
        <dbReference type="ARBA" id="ARBA00022519"/>
    </source>
</evidence>
<keyword evidence="4" id="KW-0997">Cell inner membrane</keyword>
<proteinExistence type="predicted"/>
<evidence type="ECO:0000313" key="12">
    <source>
        <dbReference type="Proteomes" id="UP000295164"/>
    </source>
</evidence>
<evidence type="ECO:0000313" key="11">
    <source>
        <dbReference type="EMBL" id="TCZ74947.1"/>
    </source>
</evidence>
<dbReference type="Proteomes" id="UP000295164">
    <property type="component" value="Unassembled WGS sequence"/>
</dbReference>
<keyword evidence="6 10" id="KW-0812">Transmembrane</keyword>
<name>A0A4R4E794_9BACT</name>
<reference evidence="11 12" key="1">
    <citation type="submission" date="2019-03" db="EMBL/GenBank/DDBJ databases">
        <authorList>
            <person name="Kim M.K.M."/>
        </authorList>
    </citation>
    <scope>NUCLEOTIDE SEQUENCE [LARGE SCALE GENOMIC DNA]</scope>
    <source>
        <strain evidence="11 12">17J68-15</strain>
    </source>
</reference>
<feature type="transmembrane region" description="Helical" evidence="10">
    <location>
        <begin position="27"/>
        <end position="47"/>
    </location>
</feature>
<evidence type="ECO:0000256" key="3">
    <source>
        <dbReference type="ARBA" id="ARBA00022475"/>
    </source>
</evidence>
<feature type="transmembrane region" description="Helical" evidence="10">
    <location>
        <begin position="228"/>
        <end position="246"/>
    </location>
</feature>
<organism evidence="11 12">
    <name type="scientific">Flaviaesturariibacter aridisoli</name>
    <dbReference type="NCBI Taxonomy" id="2545761"/>
    <lineage>
        <taxon>Bacteria</taxon>
        <taxon>Pseudomonadati</taxon>
        <taxon>Bacteroidota</taxon>
        <taxon>Chitinophagia</taxon>
        <taxon>Chitinophagales</taxon>
        <taxon>Chitinophagaceae</taxon>
        <taxon>Flaviaestuariibacter</taxon>
    </lineage>
</organism>
<comment type="caution">
    <text evidence="11">The sequence shown here is derived from an EMBL/GenBank/DDBJ whole genome shotgun (WGS) entry which is preliminary data.</text>
</comment>
<dbReference type="PANTHER" id="PTHR37468">
    <property type="entry name" value="SULFATE TRANSPORTER CYSZ"/>
    <property type="match status" value="1"/>
</dbReference>
<evidence type="ECO:0000256" key="2">
    <source>
        <dbReference type="ARBA" id="ARBA00022448"/>
    </source>
</evidence>
<dbReference type="GO" id="GO:0005886">
    <property type="term" value="C:plasma membrane"/>
    <property type="evidence" value="ECO:0007669"/>
    <property type="project" value="TreeGrafter"/>
</dbReference>
<keyword evidence="8" id="KW-0764">Sulfate transport</keyword>